<reference evidence="6" key="1">
    <citation type="submission" date="2019-08" db="EMBL/GenBank/DDBJ databases">
        <authorList>
            <person name="Kucharzyk K."/>
            <person name="Murdoch R.W."/>
            <person name="Higgins S."/>
            <person name="Loffler F."/>
        </authorList>
    </citation>
    <scope>NUCLEOTIDE SEQUENCE</scope>
</reference>
<evidence type="ECO:0000313" key="6">
    <source>
        <dbReference type="EMBL" id="MPN52192.1"/>
    </source>
</evidence>
<keyword evidence="4 6" id="KW-0067">ATP-binding</keyword>
<dbReference type="PANTHER" id="PTHR42711">
    <property type="entry name" value="ABC TRANSPORTER ATP-BINDING PROTEIN"/>
    <property type="match status" value="1"/>
</dbReference>
<dbReference type="InterPro" id="IPR027417">
    <property type="entry name" value="P-loop_NTPase"/>
</dbReference>
<dbReference type="AlphaFoldDB" id="A0A645IMX0"/>
<evidence type="ECO:0000256" key="2">
    <source>
        <dbReference type="ARBA" id="ARBA00022448"/>
    </source>
</evidence>
<comment type="caution">
    <text evidence="6">The sequence shown here is derived from an EMBL/GenBank/DDBJ whole genome shotgun (WGS) entry which is preliminary data.</text>
</comment>
<comment type="similarity">
    <text evidence="1">Belongs to the ABC transporter superfamily.</text>
</comment>
<feature type="domain" description="ABC transporter" evidence="5">
    <location>
        <begin position="18"/>
        <end position="75"/>
    </location>
</feature>
<dbReference type="EMBL" id="VSSQ01118068">
    <property type="protein sequence ID" value="MPN52192.1"/>
    <property type="molecule type" value="Genomic_DNA"/>
</dbReference>
<proteinExistence type="inferred from homology"/>
<dbReference type="InterPro" id="IPR050763">
    <property type="entry name" value="ABC_transporter_ATP-binding"/>
</dbReference>
<dbReference type="CDD" id="cd00267">
    <property type="entry name" value="ABC_ATPase"/>
    <property type="match status" value="1"/>
</dbReference>
<evidence type="ECO:0000256" key="4">
    <source>
        <dbReference type="ARBA" id="ARBA00022840"/>
    </source>
</evidence>
<dbReference type="GO" id="GO:0016887">
    <property type="term" value="F:ATP hydrolysis activity"/>
    <property type="evidence" value="ECO:0007669"/>
    <property type="project" value="InterPro"/>
</dbReference>
<name>A0A645IMX0_9ZZZZ</name>
<evidence type="ECO:0000256" key="3">
    <source>
        <dbReference type="ARBA" id="ARBA00022741"/>
    </source>
</evidence>
<keyword evidence="2" id="KW-0813">Transport</keyword>
<protein>
    <submittedName>
        <fullName evidence="6">Vitamin B12 import ATP-binding protein BtuD</fullName>
    </submittedName>
</protein>
<evidence type="ECO:0000256" key="1">
    <source>
        <dbReference type="ARBA" id="ARBA00005417"/>
    </source>
</evidence>
<dbReference type="Pfam" id="PF00005">
    <property type="entry name" value="ABC_tran"/>
    <property type="match status" value="1"/>
</dbReference>
<sequence length="138" mass="16220">MRGTLEENFNYIYKYSQNKDLLDRTQLNKLIKEFKLENKLKTDIRKLSGGEQAKAQFIRTLLLNKDYILLDEPMASLDFGTRELVEEKIKLLKEENRAVVLVTHDFIQAKKIGEKIIFMENLELVGIYNPAEFFNSML</sequence>
<organism evidence="6">
    <name type="scientific">bioreactor metagenome</name>
    <dbReference type="NCBI Taxonomy" id="1076179"/>
    <lineage>
        <taxon>unclassified sequences</taxon>
        <taxon>metagenomes</taxon>
        <taxon>ecological metagenomes</taxon>
    </lineage>
</organism>
<keyword evidence="3" id="KW-0547">Nucleotide-binding</keyword>
<evidence type="ECO:0000259" key="5">
    <source>
        <dbReference type="Pfam" id="PF00005"/>
    </source>
</evidence>
<gene>
    <name evidence="6" type="primary">btuD_328</name>
    <name evidence="6" type="ORF">SDC9_199848</name>
</gene>
<dbReference type="GO" id="GO:0005524">
    <property type="term" value="F:ATP binding"/>
    <property type="evidence" value="ECO:0007669"/>
    <property type="project" value="UniProtKB-KW"/>
</dbReference>
<dbReference type="Gene3D" id="3.40.50.300">
    <property type="entry name" value="P-loop containing nucleotide triphosphate hydrolases"/>
    <property type="match status" value="1"/>
</dbReference>
<accession>A0A645IMX0</accession>
<dbReference type="SUPFAM" id="SSF52540">
    <property type="entry name" value="P-loop containing nucleoside triphosphate hydrolases"/>
    <property type="match status" value="1"/>
</dbReference>
<dbReference type="PANTHER" id="PTHR42711:SF5">
    <property type="entry name" value="ABC TRANSPORTER ATP-BINDING PROTEIN NATA"/>
    <property type="match status" value="1"/>
</dbReference>
<dbReference type="InterPro" id="IPR003439">
    <property type="entry name" value="ABC_transporter-like_ATP-bd"/>
</dbReference>